<dbReference type="EMBL" id="GBXM01038337">
    <property type="protein sequence ID" value="JAH70240.1"/>
    <property type="molecule type" value="Transcribed_RNA"/>
</dbReference>
<organism evidence="1">
    <name type="scientific">Anguilla anguilla</name>
    <name type="common">European freshwater eel</name>
    <name type="synonym">Muraena anguilla</name>
    <dbReference type="NCBI Taxonomy" id="7936"/>
    <lineage>
        <taxon>Eukaryota</taxon>
        <taxon>Metazoa</taxon>
        <taxon>Chordata</taxon>
        <taxon>Craniata</taxon>
        <taxon>Vertebrata</taxon>
        <taxon>Euteleostomi</taxon>
        <taxon>Actinopterygii</taxon>
        <taxon>Neopterygii</taxon>
        <taxon>Teleostei</taxon>
        <taxon>Anguilliformes</taxon>
        <taxon>Anguillidae</taxon>
        <taxon>Anguilla</taxon>
    </lineage>
</organism>
<evidence type="ECO:0000313" key="1">
    <source>
        <dbReference type="EMBL" id="JAH70240.1"/>
    </source>
</evidence>
<sequence>MLCTFSELYYMWFRRT</sequence>
<name>A0A0E9UYI5_ANGAN</name>
<dbReference type="AlphaFoldDB" id="A0A0E9UYI5"/>
<proteinExistence type="predicted"/>
<accession>A0A0E9UYI5</accession>
<reference evidence="1" key="2">
    <citation type="journal article" date="2015" name="Fish Shellfish Immunol.">
        <title>Early steps in the European eel (Anguilla anguilla)-Vibrio vulnificus interaction in the gills: Role of the RtxA13 toxin.</title>
        <authorList>
            <person name="Callol A."/>
            <person name="Pajuelo D."/>
            <person name="Ebbesson L."/>
            <person name="Teles M."/>
            <person name="MacKenzie S."/>
            <person name="Amaro C."/>
        </authorList>
    </citation>
    <scope>NUCLEOTIDE SEQUENCE</scope>
</reference>
<protein>
    <submittedName>
        <fullName evidence="1">Uncharacterized protein</fullName>
    </submittedName>
</protein>
<reference evidence="1" key="1">
    <citation type="submission" date="2014-11" db="EMBL/GenBank/DDBJ databases">
        <authorList>
            <person name="Amaro Gonzalez C."/>
        </authorList>
    </citation>
    <scope>NUCLEOTIDE SEQUENCE</scope>
</reference>